<dbReference type="PATRIC" id="fig|1127483.3.peg.917"/>
<evidence type="ECO:0000313" key="1">
    <source>
        <dbReference type="EMBL" id="EHP44232.1"/>
    </source>
</evidence>
<organism evidence="1 2">
    <name type="scientific">Cupriavidus basilensis OR16</name>
    <dbReference type="NCBI Taxonomy" id="1127483"/>
    <lineage>
        <taxon>Bacteria</taxon>
        <taxon>Pseudomonadati</taxon>
        <taxon>Pseudomonadota</taxon>
        <taxon>Betaproteobacteria</taxon>
        <taxon>Burkholderiales</taxon>
        <taxon>Burkholderiaceae</taxon>
        <taxon>Cupriavidus</taxon>
    </lineage>
</organism>
<dbReference type="RefSeq" id="WP_006156729.1">
    <property type="nucleotide sequence ID" value="NZ_AHJE01000012.1"/>
</dbReference>
<dbReference type="Proteomes" id="UP000005808">
    <property type="component" value="Unassembled WGS sequence"/>
</dbReference>
<accession>H1S016</accession>
<protein>
    <submittedName>
        <fullName evidence="1">Uncharacterized protein</fullName>
    </submittedName>
</protein>
<sequence>MAAARFAYEQACRAAENAHLDARSAEARADAVVLPAPRDPEGEAVLALANADYHRALAAREAARQAVQEALAQLMAAMSAARRVRPVKPSKGR</sequence>
<evidence type="ECO:0000313" key="2">
    <source>
        <dbReference type="Proteomes" id="UP000005808"/>
    </source>
</evidence>
<dbReference type="AlphaFoldDB" id="H1S016"/>
<gene>
    <name evidence="1" type="ORF">OR16_04622</name>
</gene>
<dbReference type="EMBL" id="AHJE01000012">
    <property type="protein sequence ID" value="EHP44232.1"/>
    <property type="molecule type" value="Genomic_DNA"/>
</dbReference>
<name>H1S016_9BURK</name>
<proteinExistence type="predicted"/>
<comment type="caution">
    <text evidence="1">The sequence shown here is derived from an EMBL/GenBank/DDBJ whole genome shotgun (WGS) entry which is preliminary data.</text>
</comment>
<reference evidence="1 2" key="1">
    <citation type="journal article" date="2012" name="J. Bacteriol.">
        <title>De Novo Genome Project of Cupriavidus basilensis OR16.</title>
        <authorList>
            <person name="Cserhati M."/>
            <person name="Kriszt B."/>
            <person name="Szoboszlay S."/>
            <person name="Toth A."/>
            <person name="Szabo I."/>
            <person name="Tancsics A."/>
            <person name="Nagy I."/>
            <person name="Horvath B."/>
            <person name="Nagy I."/>
            <person name="Kukolya J."/>
        </authorList>
    </citation>
    <scope>NUCLEOTIDE SEQUENCE [LARGE SCALE GENOMIC DNA]</scope>
    <source>
        <strain evidence="1 2">OR16</strain>
    </source>
</reference>